<feature type="region of interest" description="Disordered" evidence="1">
    <location>
        <begin position="602"/>
        <end position="648"/>
    </location>
</feature>
<feature type="compositionally biased region" description="Low complexity" evidence="1">
    <location>
        <begin position="838"/>
        <end position="850"/>
    </location>
</feature>
<organism evidence="5 6">
    <name type="scientific">Corynespora cassiicola Philippines</name>
    <dbReference type="NCBI Taxonomy" id="1448308"/>
    <lineage>
        <taxon>Eukaryota</taxon>
        <taxon>Fungi</taxon>
        <taxon>Dikarya</taxon>
        <taxon>Ascomycota</taxon>
        <taxon>Pezizomycotina</taxon>
        <taxon>Dothideomycetes</taxon>
        <taxon>Pleosporomycetidae</taxon>
        <taxon>Pleosporales</taxon>
        <taxon>Corynesporascaceae</taxon>
        <taxon>Corynespora</taxon>
    </lineage>
</organism>
<feature type="compositionally biased region" description="Basic and acidic residues" evidence="1">
    <location>
        <begin position="1266"/>
        <end position="1275"/>
    </location>
</feature>
<dbReference type="Pfam" id="PF05345">
    <property type="entry name" value="He_PIG"/>
    <property type="match status" value="2"/>
</dbReference>
<evidence type="ECO:0000256" key="1">
    <source>
        <dbReference type="SAM" id="MobiDB-lite"/>
    </source>
</evidence>
<evidence type="ECO:0000256" key="3">
    <source>
        <dbReference type="SAM" id="SignalP"/>
    </source>
</evidence>
<feature type="compositionally biased region" description="Polar residues" evidence="1">
    <location>
        <begin position="1045"/>
        <end position="1058"/>
    </location>
</feature>
<name>A0A2T2NFL7_CORCC</name>
<keyword evidence="2" id="KW-1133">Transmembrane helix</keyword>
<feature type="compositionally biased region" description="Basic and acidic residues" evidence="1">
    <location>
        <begin position="823"/>
        <end position="836"/>
    </location>
</feature>
<dbReference type="InterPro" id="IPR006644">
    <property type="entry name" value="Cadg"/>
</dbReference>
<keyword evidence="2" id="KW-0472">Membrane</keyword>
<feature type="region of interest" description="Disordered" evidence="1">
    <location>
        <begin position="1187"/>
        <end position="1278"/>
    </location>
</feature>
<feature type="region of interest" description="Disordered" evidence="1">
    <location>
        <begin position="886"/>
        <end position="1087"/>
    </location>
</feature>
<feature type="region of interest" description="Disordered" evidence="1">
    <location>
        <begin position="735"/>
        <end position="756"/>
    </location>
</feature>
<feature type="compositionally biased region" description="Basic and acidic residues" evidence="1">
    <location>
        <begin position="858"/>
        <end position="871"/>
    </location>
</feature>
<dbReference type="EMBL" id="KZ678139">
    <property type="protein sequence ID" value="PSN64056.1"/>
    <property type="molecule type" value="Genomic_DNA"/>
</dbReference>
<feature type="compositionally biased region" description="Polar residues" evidence="1">
    <location>
        <begin position="680"/>
        <end position="704"/>
    </location>
</feature>
<dbReference type="GO" id="GO:0005509">
    <property type="term" value="F:calcium ion binding"/>
    <property type="evidence" value="ECO:0007669"/>
    <property type="project" value="InterPro"/>
</dbReference>
<feature type="compositionally biased region" description="Basic and acidic residues" evidence="1">
    <location>
        <begin position="517"/>
        <end position="531"/>
    </location>
</feature>
<feature type="region of interest" description="Disordered" evidence="1">
    <location>
        <begin position="792"/>
        <end position="871"/>
    </location>
</feature>
<feature type="transmembrane region" description="Helical" evidence="2">
    <location>
        <begin position="447"/>
        <end position="471"/>
    </location>
</feature>
<dbReference type="STRING" id="1448308.A0A2T2NFL7"/>
<feature type="compositionally biased region" description="Basic and acidic residues" evidence="1">
    <location>
        <begin position="705"/>
        <end position="716"/>
    </location>
</feature>
<feature type="signal peptide" evidence="3">
    <location>
        <begin position="1"/>
        <end position="23"/>
    </location>
</feature>
<dbReference type="InterPro" id="IPR013783">
    <property type="entry name" value="Ig-like_fold"/>
</dbReference>
<proteinExistence type="predicted"/>
<dbReference type="SMART" id="SM00736">
    <property type="entry name" value="CADG"/>
    <property type="match status" value="2"/>
</dbReference>
<keyword evidence="6" id="KW-1185">Reference proteome</keyword>
<evidence type="ECO:0000313" key="5">
    <source>
        <dbReference type="EMBL" id="PSN64056.1"/>
    </source>
</evidence>
<feature type="region of interest" description="Disordered" evidence="1">
    <location>
        <begin position="668"/>
        <end position="716"/>
    </location>
</feature>
<accession>A0A2T2NFL7</accession>
<dbReference type="InterPro" id="IPR015919">
    <property type="entry name" value="Cadherin-like_sf"/>
</dbReference>
<dbReference type="GO" id="GO:0016020">
    <property type="term" value="C:membrane"/>
    <property type="evidence" value="ECO:0007669"/>
    <property type="project" value="InterPro"/>
</dbReference>
<dbReference type="Proteomes" id="UP000240883">
    <property type="component" value="Unassembled WGS sequence"/>
</dbReference>
<feature type="domain" description="Dystroglycan-type cadherin-like" evidence="4">
    <location>
        <begin position="141"/>
        <end position="235"/>
    </location>
</feature>
<dbReference type="SUPFAM" id="SSF49313">
    <property type="entry name" value="Cadherin-like"/>
    <property type="match status" value="3"/>
</dbReference>
<gene>
    <name evidence="5" type="ORF">BS50DRAFT_637358</name>
</gene>
<feature type="chain" id="PRO_5015562501" description="Dystroglycan-type cadherin-like domain-containing protein" evidence="3">
    <location>
        <begin position="24"/>
        <end position="1296"/>
    </location>
</feature>
<evidence type="ECO:0000313" key="6">
    <source>
        <dbReference type="Proteomes" id="UP000240883"/>
    </source>
</evidence>
<dbReference type="OrthoDB" id="41532at2759"/>
<feature type="compositionally biased region" description="Basic and acidic residues" evidence="1">
    <location>
        <begin position="924"/>
        <end position="948"/>
    </location>
</feature>
<sequence>MFIELPYVIWFTLISLANLGVVASPQINYPLSQQSPPIARVGEEYEFQFASTTFQPDPDRLQYSLVGNPSWLSLDGKSRVLRGSPKITDVGEISFTIAAAEEGGGVANMESKLFVSDKDSPIINGNISQILAQAGELSGPQTLTLLPARPFDIKFPPEIFHDGGKDLSYRATLVDHTPLPTWLGFDATSLRFSGTTPTMDSPQSFEVILIASDIPIYSSASIPFTLVVSSHQLVFRPLEETLNITKGDPVGIFGLRTKVLLDGEQLKDEYLDSVSAKVPSWLLFNDKTFDLTGHPPIDVSSQEVEVTVNDKFGDTAKHTIYISFVPLLSLSEVFILNLTAGEQFEQHVPRSILTANHVNLEFYFGALNRDLTFDPLLFVVSGKIPKAIATQETEGVMTATSSDGKSKESQRFSIHIQSADVAATNSGQFQEDTSASRSGHGPRINKAAVIAGSVVAGTIMLLLLVAFVVWICQRKRYSKGYISPRSPWTPRKIDISRPILVPQDLEDDDKTADAKLEEGKECDLPIERNLERPPPLNLKPASKKKHSQSIAESIGEEDSKILTEFDRSSVGYKDEAGPSHRPHDSMKLPTAIARRVSELSNNSPKHVYHTTPNYRDSKRGLETPSHRRKKSYGHDRHTYTPSRSGINTAGLERTLSSDLIHIKSTYSTRLSPFPRPPASRHTTQFTSSSQNRRSIRIVTSSPRESYQDNRTIDQKRNSYIRKRASAQSPFFGASARVSSSSYKPPAAQVDDNPEASSVLSPVTAKLIVKPSDEIIEPIGKEIPESLRIQKLTENTSIRTRPSFPGSLRRPPSERSFLRRHPSANRDRVNKSPERKSFPRNSPRNSSRNSSISTVQRVSSRESTRGPDLRSRLNDLTAVQVYDDREMSKSAYSTEEDDIEEFEKRSTIRPTQFLPPLNFSPTRKPNKEGKMEVKPEKKRELKRTNERDPTPYTLASEHGGKENRLSTYSLSGPSFSTLRSGIPKPSHSPDRPKTTIGTSRLPRPARHSRTASRTVNRSDIPPKPHETASFWTEASHQERHSRKSLHSPSQSRHSGASRPTRSHSRTQSSSYPIFSASPSVPPVINDSDHPSTLDLSALSTLPVRLTRDLSGNLILEDADRDTANTRGLSPLDKNITQRARKRGPARYSRAHPLPLHSTPPPPLFTSTSTPASAGLGLGLGPGLGLSLADSPSSSALETPAPCAPRVSKSASSVPRTPLGTIRGGDSNSNDGGGGTSGTSPRASPSPIHSHTRIREGVVAGTPVVRGEGGEGVDKGLGRTCGSWRGSVWSRKSGKAFL</sequence>
<evidence type="ECO:0000259" key="4">
    <source>
        <dbReference type="SMART" id="SM00736"/>
    </source>
</evidence>
<feature type="region of interest" description="Disordered" evidence="1">
    <location>
        <begin position="517"/>
        <end position="558"/>
    </location>
</feature>
<protein>
    <recommendedName>
        <fullName evidence="4">Dystroglycan-type cadherin-like domain-containing protein</fullName>
    </recommendedName>
</protein>
<feature type="compositionally biased region" description="Basic and acidic residues" evidence="1">
    <location>
        <begin position="615"/>
        <end position="625"/>
    </location>
</feature>
<feature type="compositionally biased region" description="Polar residues" evidence="1">
    <location>
        <begin position="602"/>
        <end position="614"/>
    </location>
</feature>
<dbReference type="Gene3D" id="2.60.40.10">
    <property type="entry name" value="Immunoglobulins"/>
    <property type="match status" value="3"/>
</dbReference>
<evidence type="ECO:0000256" key="2">
    <source>
        <dbReference type="SAM" id="Phobius"/>
    </source>
</evidence>
<reference evidence="5 6" key="1">
    <citation type="journal article" date="2018" name="Front. Microbiol.">
        <title>Genome-Wide Analysis of Corynespora cassiicola Leaf Fall Disease Putative Effectors.</title>
        <authorList>
            <person name="Lopez D."/>
            <person name="Ribeiro S."/>
            <person name="Label P."/>
            <person name="Fumanal B."/>
            <person name="Venisse J.S."/>
            <person name="Kohler A."/>
            <person name="de Oliveira R.R."/>
            <person name="Labutti K."/>
            <person name="Lipzen A."/>
            <person name="Lail K."/>
            <person name="Bauer D."/>
            <person name="Ohm R.A."/>
            <person name="Barry K.W."/>
            <person name="Spatafora J."/>
            <person name="Grigoriev I.V."/>
            <person name="Martin F.M."/>
            <person name="Pujade-Renaud V."/>
        </authorList>
    </citation>
    <scope>NUCLEOTIDE SEQUENCE [LARGE SCALE GENOMIC DNA]</scope>
    <source>
        <strain evidence="5 6">Philippines</strain>
    </source>
</reference>
<feature type="compositionally biased region" description="Low complexity" evidence="1">
    <location>
        <begin position="1067"/>
        <end position="1077"/>
    </location>
</feature>
<feature type="transmembrane region" description="Helical" evidence="2">
    <location>
        <begin position="320"/>
        <end position="340"/>
    </location>
</feature>
<feature type="domain" description="Dystroglycan-type cadherin-like" evidence="4">
    <location>
        <begin position="26"/>
        <end position="121"/>
    </location>
</feature>
<feature type="region of interest" description="Disordered" evidence="1">
    <location>
        <begin position="1122"/>
        <end position="1169"/>
    </location>
</feature>
<keyword evidence="2" id="KW-0812">Transmembrane</keyword>
<feature type="compositionally biased region" description="Polar residues" evidence="1">
    <location>
        <begin position="964"/>
        <end position="978"/>
    </location>
</feature>
<keyword evidence="3" id="KW-0732">Signal</keyword>